<sequence length="143" mass="16193">MAQPFLTSHFFAIKPSPRLRLVVDLFHLSAIMASVLNSLAIMYQLLLLAAVAVLWRASWKYWKTSAVLLRYTKNSGWEVAINGDDYVAGEVLADTVITKWVIFLRFKTARQSTMSLPIANDTLSADDFRRLRVILTLSGCERN</sequence>
<accession>A0ABT1U8Y0</accession>
<keyword evidence="3" id="KW-1185">Reference proteome</keyword>
<keyword evidence="1" id="KW-0812">Transmembrane</keyword>
<dbReference type="Proteomes" id="UP001524586">
    <property type="component" value="Unassembled WGS sequence"/>
</dbReference>
<gene>
    <name evidence="2" type="ORF">NP596_16080</name>
</gene>
<dbReference type="EMBL" id="JANIBK010000114">
    <property type="protein sequence ID" value="MCQ8129978.1"/>
    <property type="molecule type" value="Genomic_DNA"/>
</dbReference>
<proteinExistence type="predicted"/>
<evidence type="ECO:0008006" key="4">
    <source>
        <dbReference type="Google" id="ProtNLM"/>
    </source>
</evidence>
<dbReference type="InterPro" id="IPR009883">
    <property type="entry name" value="YgfX"/>
</dbReference>
<keyword evidence="1" id="KW-1133">Transmembrane helix</keyword>
<evidence type="ECO:0000256" key="1">
    <source>
        <dbReference type="SAM" id="Phobius"/>
    </source>
</evidence>
<feature type="transmembrane region" description="Helical" evidence="1">
    <location>
        <begin position="25"/>
        <end position="55"/>
    </location>
</feature>
<dbReference type="Pfam" id="PF07254">
    <property type="entry name" value="Cpta_toxin"/>
    <property type="match status" value="1"/>
</dbReference>
<protein>
    <recommendedName>
        <fullName evidence="4">YcxB-like protein domain-containing protein</fullName>
    </recommendedName>
</protein>
<evidence type="ECO:0000313" key="2">
    <source>
        <dbReference type="EMBL" id="MCQ8129978.1"/>
    </source>
</evidence>
<keyword evidence="1" id="KW-0472">Membrane</keyword>
<dbReference type="RefSeq" id="WP_256616406.1">
    <property type="nucleotide sequence ID" value="NZ_JANIBK010000114.1"/>
</dbReference>
<name>A0ABT1U8Y0_9GAMM</name>
<reference evidence="2 3" key="1">
    <citation type="submission" date="2022-07" db="EMBL/GenBank/DDBJ databases">
        <title>Methylomonas rivi sp. nov., Methylomonas rosea sp. nov., Methylomonas aureus sp. nov. and Methylomonas subterranea sp. nov., four novel methanotrophs isolated from a freshwater creek and the deep terrestrial subsurface.</title>
        <authorList>
            <person name="Abin C."/>
            <person name="Sankaranarayanan K."/>
            <person name="Garner C."/>
            <person name="Sindelar R."/>
            <person name="Kotary K."/>
            <person name="Garner R."/>
            <person name="Barclay S."/>
            <person name="Lawson P."/>
            <person name="Krumholz L."/>
        </authorList>
    </citation>
    <scope>NUCLEOTIDE SEQUENCE [LARGE SCALE GENOMIC DNA]</scope>
    <source>
        <strain evidence="2 3">WSC-6</strain>
    </source>
</reference>
<organism evidence="2 3">
    <name type="scientific">Methylomonas rivi</name>
    <dbReference type="NCBI Taxonomy" id="2952226"/>
    <lineage>
        <taxon>Bacteria</taxon>
        <taxon>Pseudomonadati</taxon>
        <taxon>Pseudomonadota</taxon>
        <taxon>Gammaproteobacteria</taxon>
        <taxon>Methylococcales</taxon>
        <taxon>Methylococcaceae</taxon>
        <taxon>Methylomonas</taxon>
    </lineage>
</organism>
<evidence type="ECO:0000313" key="3">
    <source>
        <dbReference type="Proteomes" id="UP001524586"/>
    </source>
</evidence>
<comment type="caution">
    <text evidence="2">The sequence shown here is derived from an EMBL/GenBank/DDBJ whole genome shotgun (WGS) entry which is preliminary data.</text>
</comment>